<dbReference type="GO" id="GO:0004519">
    <property type="term" value="F:endonuclease activity"/>
    <property type="evidence" value="ECO:0007669"/>
    <property type="project" value="UniProtKB-UniRule"/>
</dbReference>
<evidence type="ECO:0000256" key="3">
    <source>
        <dbReference type="ARBA" id="ARBA00022722"/>
    </source>
</evidence>
<feature type="active site" description="Proton acceptor" evidence="8">
    <location>
        <position position="134"/>
    </location>
</feature>
<dbReference type="EMBL" id="JAUEIF010000002">
    <property type="protein sequence ID" value="MDN0024754.1"/>
    <property type="molecule type" value="Genomic_DNA"/>
</dbReference>
<dbReference type="InterPro" id="IPR040255">
    <property type="entry name" value="Non-specific_endonuclease"/>
</dbReference>
<comment type="cofactor">
    <cofactor evidence="1 10">
        <name>Mg(2+)</name>
        <dbReference type="ChEBI" id="CHEBI:18420"/>
    </cofactor>
</comment>
<evidence type="ECO:0000313" key="14">
    <source>
        <dbReference type="EMBL" id="MDN0024754.1"/>
    </source>
</evidence>
<dbReference type="RefSeq" id="WP_289825812.1">
    <property type="nucleotide sequence ID" value="NZ_JAUEIE010000011.1"/>
</dbReference>
<dbReference type="CDD" id="cd00091">
    <property type="entry name" value="NUC"/>
    <property type="match status" value="1"/>
</dbReference>
<dbReference type="EMBL" id="JAUEIE010000011">
    <property type="protein sequence ID" value="MDN0023391.1"/>
    <property type="molecule type" value="Genomic_DNA"/>
</dbReference>
<feature type="binding site" evidence="9">
    <location>
        <position position="165"/>
    </location>
    <ligand>
        <name>Mg(2+)</name>
        <dbReference type="ChEBI" id="CHEBI:18420"/>
        <note>catalytic</note>
    </ligand>
</feature>
<dbReference type="InterPro" id="IPR020821">
    <property type="entry name" value="ENPP1-3/EXOG-like_nuc-like"/>
</dbReference>
<dbReference type="GO" id="GO:0003676">
    <property type="term" value="F:nucleic acid binding"/>
    <property type="evidence" value="ECO:0007669"/>
    <property type="project" value="InterPro"/>
</dbReference>
<evidence type="ECO:0000256" key="10">
    <source>
        <dbReference type="RuleBase" id="RU366055"/>
    </source>
</evidence>
<dbReference type="Proteomes" id="UP001167831">
    <property type="component" value="Unassembled WGS sequence"/>
</dbReference>
<evidence type="ECO:0000256" key="2">
    <source>
        <dbReference type="ARBA" id="ARBA00010052"/>
    </source>
</evidence>
<keyword evidence="7" id="KW-0460">Magnesium</keyword>
<dbReference type="SMART" id="SM00892">
    <property type="entry name" value="Endonuclease_NS"/>
    <property type="match status" value="1"/>
</dbReference>
<evidence type="ECO:0000256" key="9">
    <source>
        <dbReference type="PIRSR" id="PIRSR640255-2"/>
    </source>
</evidence>
<reference evidence="14" key="1">
    <citation type="submission" date="2023-06" db="EMBL/GenBank/DDBJ databases">
        <authorList>
            <person name="Zeman M."/>
            <person name="Kubasova T."/>
            <person name="Jahodarova E."/>
            <person name="Nykrynova M."/>
            <person name="Rychlik I."/>
        </authorList>
    </citation>
    <scope>NUCLEOTIDE SEQUENCE</scope>
    <source>
        <strain evidence="14">ET15</strain>
        <strain evidence="13">ET37</strain>
    </source>
</reference>
<evidence type="ECO:0000259" key="11">
    <source>
        <dbReference type="SMART" id="SM00477"/>
    </source>
</evidence>
<dbReference type="AlphaFoldDB" id="A0AAW7JFU6"/>
<evidence type="ECO:0000256" key="6">
    <source>
        <dbReference type="ARBA" id="ARBA00022801"/>
    </source>
</evidence>
<reference evidence="14" key="2">
    <citation type="submission" date="2023-08" db="EMBL/GenBank/DDBJ databases">
        <title>Identification and characterization of horizontal gene transfer across gut microbiota members of farm animals based on homology search.</title>
        <authorList>
            <person name="Schwarzerova J."/>
            <person name="Nykrynova M."/>
            <person name="Jureckova K."/>
            <person name="Cejkova D."/>
            <person name="Rychlik I."/>
        </authorList>
    </citation>
    <scope>NUCLEOTIDE SEQUENCE</scope>
    <source>
        <strain evidence="14">ET15</strain>
        <strain evidence="13">ET37</strain>
    </source>
</reference>
<evidence type="ECO:0000256" key="5">
    <source>
        <dbReference type="ARBA" id="ARBA00022759"/>
    </source>
</evidence>
<feature type="domain" description="DNA/RNA non-specific endonuclease/pyrophosphatase/phosphodiesterase" evidence="12">
    <location>
        <begin position="71"/>
        <end position="265"/>
    </location>
</feature>
<dbReference type="InterPro" id="IPR044925">
    <property type="entry name" value="His-Me_finger_sf"/>
</dbReference>
<dbReference type="Gene3D" id="3.40.570.10">
    <property type="entry name" value="Extracellular Endonuclease, subunit A"/>
    <property type="match status" value="1"/>
</dbReference>
<dbReference type="GO" id="GO:0046872">
    <property type="term" value="F:metal ion binding"/>
    <property type="evidence" value="ECO:0007669"/>
    <property type="project" value="UniProtKB-KW"/>
</dbReference>
<accession>A0AAW7JFU6</accession>
<organism evidence="14 16">
    <name type="scientific">Leyella lascolaii</name>
    <dbReference type="NCBI Taxonomy" id="1776379"/>
    <lineage>
        <taxon>Bacteria</taxon>
        <taxon>Pseudomonadati</taxon>
        <taxon>Bacteroidota</taxon>
        <taxon>Bacteroidia</taxon>
        <taxon>Bacteroidales</taxon>
        <taxon>Prevotellaceae</taxon>
        <taxon>Leyella</taxon>
    </lineage>
</organism>
<dbReference type="PANTHER" id="PTHR13966:SF5">
    <property type="entry name" value="ENDONUCLEASE G, MITOCHONDRIAL"/>
    <property type="match status" value="1"/>
</dbReference>
<keyword evidence="5 10" id="KW-0255">Endonuclease</keyword>
<comment type="similarity">
    <text evidence="2 10">Belongs to the DNA/RNA non-specific endonuclease family.</text>
</comment>
<dbReference type="PROSITE" id="PS51257">
    <property type="entry name" value="PROKAR_LIPOPROTEIN"/>
    <property type="match status" value="1"/>
</dbReference>
<evidence type="ECO:0000313" key="15">
    <source>
        <dbReference type="Proteomes" id="UP001167831"/>
    </source>
</evidence>
<dbReference type="Proteomes" id="UP001168478">
    <property type="component" value="Unassembled WGS sequence"/>
</dbReference>
<proteinExistence type="inferred from homology"/>
<dbReference type="Pfam" id="PF01223">
    <property type="entry name" value="Endonuclease_NS"/>
    <property type="match status" value="1"/>
</dbReference>
<comment type="caution">
    <text evidence="14">The sequence shown here is derived from an EMBL/GenBank/DDBJ whole genome shotgun (WGS) entry which is preliminary data.</text>
</comment>
<dbReference type="InterPro" id="IPR001604">
    <property type="entry name" value="Endo_G_ENPP1-like_dom"/>
</dbReference>
<dbReference type="PROSITE" id="PS01070">
    <property type="entry name" value="NUCLEASE_NON_SPEC"/>
    <property type="match status" value="1"/>
</dbReference>
<evidence type="ECO:0000256" key="4">
    <source>
        <dbReference type="ARBA" id="ARBA00022723"/>
    </source>
</evidence>
<dbReference type="SMART" id="SM00477">
    <property type="entry name" value="NUC"/>
    <property type="match status" value="1"/>
</dbReference>
<evidence type="ECO:0000313" key="16">
    <source>
        <dbReference type="Proteomes" id="UP001168478"/>
    </source>
</evidence>
<dbReference type="PANTHER" id="PTHR13966">
    <property type="entry name" value="ENDONUCLEASE RELATED"/>
    <property type="match status" value="1"/>
</dbReference>
<evidence type="ECO:0000256" key="1">
    <source>
        <dbReference type="ARBA" id="ARBA00001946"/>
    </source>
</evidence>
<dbReference type="GO" id="GO:0016787">
    <property type="term" value="F:hydrolase activity"/>
    <property type="evidence" value="ECO:0007669"/>
    <property type="project" value="UniProtKB-KW"/>
</dbReference>
<evidence type="ECO:0000256" key="7">
    <source>
        <dbReference type="ARBA" id="ARBA00022842"/>
    </source>
</evidence>
<dbReference type="InterPro" id="IPR018524">
    <property type="entry name" value="DNA/RNA_endonuclease_AS"/>
</dbReference>
<gene>
    <name evidence="13" type="ORF">QVN81_10210</name>
    <name evidence="14" type="ORF">QVN84_04345</name>
</gene>
<dbReference type="EC" id="3.1.30.-" evidence="10"/>
<keyword evidence="6 10" id="KW-0378">Hydrolase</keyword>
<name>A0AAW7JFU6_9BACT</name>
<sequence length="280" mass="31176">MRTVAFYTGIALFALTLSVSCSDSVRRSAAMLRAAANAAPADTRTESGQTVGGDGLLFAATPDTVPSIILEREGYVTSYNKRTRLPNWVAWHLTAGHTKGSHNRRGMDFAEDEDVPAPRADDWDYYNSGYDRGHMCPAGDNKWSREAMRQSFLFTNICPQDPGLNRGDWNEMENACRSWAREKGDIYIVCGPILHKGRHKTIGKHKVVVPDAFFKVVLCMNGNPKAIGFIYKNRDGNRAKGDYVNTVDEVERITGIDFFASIPDDVERAVESSADLDDWE</sequence>
<evidence type="ECO:0000313" key="13">
    <source>
        <dbReference type="EMBL" id="MDN0023391.1"/>
    </source>
</evidence>
<feature type="domain" description="ENPP1-3/EXOG-like endonuclease/phosphodiesterase" evidence="11">
    <location>
        <begin position="72"/>
        <end position="265"/>
    </location>
</feature>
<keyword evidence="15" id="KW-1185">Reference proteome</keyword>
<evidence type="ECO:0000259" key="12">
    <source>
        <dbReference type="SMART" id="SM00892"/>
    </source>
</evidence>
<dbReference type="InterPro" id="IPR044929">
    <property type="entry name" value="DNA/RNA_non-sp_Endonuclease_sf"/>
</dbReference>
<keyword evidence="4 9" id="KW-0479">Metal-binding</keyword>
<protein>
    <recommendedName>
        <fullName evidence="10">Endonuclease</fullName>
        <ecNumber evidence="10">3.1.30.-</ecNumber>
    </recommendedName>
</protein>
<dbReference type="SUPFAM" id="SSF54060">
    <property type="entry name" value="His-Me finger endonucleases"/>
    <property type="match status" value="1"/>
</dbReference>
<keyword evidence="3 10" id="KW-0540">Nuclease</keyword>
<evidence type="ECO:0000256" key="8">
    <source>
        <dbReference type="PIRSR" id="PIRSR640255-1"/>
    </source>
</evidence>